<dbReference type="InterPro" id="IPR012902">
    <property type="entry name" value="N_methyl_site"/>
</dbReference>
<dbReference type="OrthoDB" id="1729868at2"/>
<dbReference type="NCBIfam" id="TIGR02532">
    <property type="entry name" value="IV_pilin_GFxxxE"/>
    <property type="match status" value="1"/>
</dbReference>
<keyword evidence="1" id="KW-0472">Membrane</keyword>
<dbReference type="STRING" id="447595.SAMN05660826_01244"/>
<accession>A0A1M7JFZ1</accession>
<evidence type="ECO:0000313" key="2">
    <source>
        <dbReference type="EMBL" id="SHM51979.1"/>
    </source>
</evidence>
<dbReference type="EMBL" id="FRCR01000006">
    <property type="protein sequence ID" value="SHM51979.1"/>
    <property type="molecule type" value="Genomic_DNA"/>
</dbReference>
<reference evidence="3" key="1">
    <citation type="submission" date="2016-11" db="EMBL/GenBank/DDBJ databases">
        <authorList>
            <person name="Varghese N."/>
            <person name="Submissions S."/>
        </authorList>
    </citation>
    <scope>NUCLEOTIDE SEQUENCE [LARGE SCALE GENOMIC DNA]</scope>
    <source>
        <strain evidence="3">DSM 18802</strain>
    </source>
</reference>
<keyword evidence="1" id="KW-1133">Transmembrane helix</keyword>
<name>A0A1M7JFZ1_9FIRM</name>
<protein>
    <submittedName>
        <fullName evidence="2">Type II secretion system protein I</fullName>
    </submittedName>
</protein>
<feature type="transmembrane region" description="Helical" evidence="1">
    <location>
        <begin position="20"/>
        <end position="38"/>
    </location>
</feature>
<keyword evidence="1" id="KW-0812">Transmembrane</keyword>
<sequence>MKLPLNNNRADKGFTLLEMAVAVAILGIVVASLVGLFVQSLFASKYSKEITAATLLAQEKIEEIKSLSFEELQKDEGLAEETVELSGIEFILCKNIEKVNDVLMKISVEVRTKNNNGLRIVTYRGKF</sequence>
<dbReference type="RefSeq" id="WP_073256248.1">
    <property type="nucleotide sequence ID" value="NZ_FRCR01000006.1"/>
</dbReference>
<dbReference type="Proteomes" id="UP000184375">
    <property type="component" value="Unassembled WGS sequence"/>
</dbReference>
<proteinExistence type="predicted"/>
<keyword evidence="3" id="KW-1185">Reference proteome</keyword>
<evidence type="ECO:0000256" key="1">
    <source>
        <dbReference type="SAM" id="Phobius"/>
    </source>
</evidence>
<dbReference type="PROSITE" id="PS00409">
    <property type="entry name" value="PROKAR_NTER_METHYL"/>
    <property type="match status" value="1"/>
</dbReference>
<dbReference type="AlphaFoldDB" id="A0A1M7JFZ1"/>
<evidence type="ECO:0000313" key="3">
    <source>
        <dbReference type="Proteomes" id="UP000184375"/>
    </source>
</evidence>
<gene>
    <name evidence="2" type="ORF">SAMN05660826_01244</name>
</gene>
<organism evidence="2 3">
    <name type="scientific">Caldanaerovirga acetigignens</name>
    <dbReference type="NCBI Taxonomy" id="447595"/>
    <lineage>
        <taxon>Bacteria</taxon>
        <taxon>Bacillati</taxon>
        <taxon>Bacillota</taxon>
        <taxon>Clostridia</taxon>
        <taxon>Thermosediminibacterales</taxon>
        <taxon>Thermosediminibacteraceae</taxon>
        <taxon>Caldanaerovirga</taxon>
    </lineage>
</organism>
<dbReference type="Pfam" id="PF07963">
    <property type="entry name" value="N_methyl"/>
    <property type="match status" value="1"/>
</dbReference>